<dbReference type="SUPFAM" id="SSF55120">
    <property type="entry name" value="Pseudouridine synthase"/>
    <property type="match status" value="1"/>
</dbReference>
<evidence type="ECO:0000259" key="3">
    <source>
        <dbReference type="Pfam" id="PF00849"/>
    </source>
</evidence>
<accession>A0A1W1BMG8</accession>
<feature type="domain" description="Pseudouridine synthase RsuA/RluA-like" evidence="3">
    <location>
        <begin position="78"/>
        <end position="226"/>
    </location>
</feature>
<dbReference type="GO" id="GO:0004730">
    <property type="term" value="F:pseudouridylate synthase activity"/>
    <property type="evidence" value="ECO:0007669"/>
    <property type="project" value="UniProtKB-EC"/>
</dbReference>
<dbReference type="GO" id="GO:0003723">
    <property type="term" value="F:RNA binding"/>
    <property type="evidence" value="ECO:0007669"/>
    <property type="project" value="InterPro"/>
</dbReference>
<dbReference type="EMBL" id="FPHC01000035">
    <property type="protein sequence ID" value="SFV54750.1"/>
    <property type="molecule type" value="Genomic_DNA"/>
</dbReference>
<dbReference type="PROSITE" id="PS01129">
    <property type="entry name" value="PSI_RLU"/>
    <property type="match status" value="1"/>
</dbReference>
<dbReference type="PANTHER" id="PTHR21600:SF44">
    <property type="entry name" value="RIBOSOMAL LARGE SUBUNIT PSEUDOURIDINE SYNTHASE D"/>
    <property type="match status" value="1"/>
</dbReference>
<dbReference type="GO" id="GO:0000455">
    <property type="term" value="P:enzyme-directed rRNA pseudouridine synthesis"/>
    <property type="evidence" value="ECO:0007669"/>
    <property type="project" value="TreeGrafter"/>
</dbReference>
<keyword evidence="2" id="KW-0413">Isomerase</keyword>
<dbReference type="Gene3D" id="3.30.2350.10">
    <property type="entry name" value="Pseudouridine synthase"/>
    <property type="match status" value="1"/>
</dbReference>
<reference evidence="4" key="1">
    <citation type="submission" date="2016-10" db="EMBL/GenBank/DDBJ databases">
        <authorList>
            <person name="de Groot N.N."/>
        </authorList>
    </citation>
    <scope>NUCLEOTIDE SEQUENCE</scope>
</reference>
<dbReference type="CDD" id="cd00165">
    <property type="entry name" value="S4"/>
    <property type="match status" value="1"/>
</dbReference>
<evidence type="ECO:0000313" key="4">
    <source>
        <dbReference type="EMBL" id="SFV54750.1"/>
    </source>
</evidence>
<dbReference type="CDD" id="cd02869">
    <property type="entry name" value="PseudoU_synth_RluA_like"/>
    <property type="match status" value="1"/>
</dbReference>
<dbReference type="InterPro" id="IPR020103">
    <property type="entry name" value="PsdUridine_synth_cat_dom_sf"/>
</dbReference>
<dbReference type="AlphaFoldDB" id="A0A1W1BMG8"/>
<dbReference type="InterPro" id="IPR050188">
    <property type="entry name" value="RluA_PseudoU_synthase"/>
</dbReference>
<organism evidence="4">
    <name type="scientific">hydrothermal vent metagenome</name>
    <dbReference type="NCBI Taxonomy" id="652676"/>
    <lineage>
        <taxon>unclassified sequences</taxon>
        <taxon>metagenomes</taxon>
        <taxon>ecological metagenomes</taxon>
    </lineage>
</organism>
<evidence type="ECO:0000256" key="1">
    <source>
        <dbReference type="ARBA" id="ARBA00010876"/>
    </source>
</evidence>
<dbReference type="InterPro" id="IPR006224">
    <property type="entry name" value="PsdUridine_synth_RluA-like_CS"/>
</dbReference>
<gene>
    <name evidence="4" type="ORF">MNB_SV-6-726</name>
</gene>
<dbReference type="PANTHER" id="PTHR21600">
    <property type="entry name" value="MITOCHONDRIAL RNA PSEUDOURIDINE SYNTHASE"/>
    <property type="match status" value="1"/>
</dbReference>
<dbReference type="EC" id="4.2.1.70" evidence="4"/>
<dbReference type="PROSITE" id="PS50889">
    <property type="entry name" value="S4"/>
    <property type="match status" value="1"/>
</dbReference>
<keyword evidence="4" id="KW-0456">Lyase</keyword>
<evidence type="ECO:0000256" key="2">
    <source>
        <dbReference type="ARBA" id="ARBA00023235"/>
    </source>
</evidence>
<dbReference type="GO" id="GO:0009982">
    <property type="term" value="F:pseudouridine synthase activity"/>
    <property type="evidence" value="ECO:0007669"/>
    <property type="project" value="InterPro"/>
</dbReference>
<comment type="similarity">
    <text evidence="1">Belongs to the pseudouridine synthase RluA family.</text>
</comment>
<name>A0A1W1BMG8_9ZZZZ</name>
<dbReference type="InterPro" id="IPR006145">
    <property type="entry name" value="PsdUridine_synth_RsuA/RluA"/>
</dbReference>
<sequence>MPFVKKSFRVDHEIKAFLYLIREFGLSQGEAQRLIAKGRLLVDGLSVKNSSTMISGEIELVYFEPKSRGVKPIFKTRDFLIYDKPSGVLVHPNTMATEYSMLDEIRTISGDDANGVHRIDMETSGLLLASCHKSSERYLKGIFESRGVKKSYLAWVDGKIDGEFEVDKSIKIRDDYTISKHKVEISPNGRSALTHFSPLRYDEKLDATLVACYPYTGRTHQIRVHLFHVKHPILGDPIYGTDFHSSNDYLEGEISAKDRLMSTGASRLMLHAKSLEFEYKHRYYIESRVDFESMKSLICDRDIRVFNR</sequence>
<proteinExistence type="inferred from homology"/>
<protein>
    <submittedName>
        <fullName evidence="4">Putative ribosomal pseudouridine synthase</fullName>
        <ecNumber evidence="4">4.2.1.70</ecNumber>
    </submittedName>
</protein>
<dbReference type="Pfam" id="PF00849">
    <property type="entry name" value="PseudoU_synth_2"/>
    <property type="match status" value="1"/>
</dbReference>